<dbReference type="PANTHER" id="PTHR32268">
    <property type="entry name" value="HOMOSERINE O-ACETYLTRANSFERASE"/>
    <property type="match status" value="1"/>
</dbReference>
<keyword evidence="1 2" id="KW-0808">Transferase</keyword>
<keyword evidence="2" id="KW-0028">Amino-acid biosynthesis</keyword>
<feature type="binding site" evidence="2">
    <location>
        <position position="342"/>
    </location>
    <ligand>
        <name>substrate</name>
    </ligand>
</feature>
<feature type="active site" evidence="2 3">
    <location>
        <position position="341"/>
    </location>
</feature>
<dbReference type="NCBIfam" id="NF001209">
    <property type="entry name" value="PRK00175.1"/>
    <property type="match status" value="1"/>
</dbReference>
<keyword evidence="6" id="KW-1185">Reference proteome</keyword>
<keyword evidence="2" id="KW-0963">Cytoplasm</keyword>
<dbReference type="InterPro" id="IPR029058">
    <property type="entry name" value="AB_hydrolase_fold"/>
</dbReference>
<dbReference type="RefSeq" id="WP_191732607.1">
    <property type="nucleotide sequence ID" value="NZ_JACSPR010000002.1"/>
</dbReference>
<dbReference type="InterPro" id="IPR008220">
    <property type="entry name" value="HAT_MetX-like"/>
</dbReference>
<dbReference type="NCBIfam" id="TIGR01392">
    <property type="entry name" value="homoserO_Ac_trn"/>
    <property type="match status" value="1"/>
</dbReference>
<dbReference type="GO" id="GO:0009086">
    <property type="term" value="P:methionine biosynthetic process"/>
    <property type="evidence" value="ECO:0007669"/>
    <property type="project" value="UniProtKB-UniRule"/>
</dbReference>
<organism evidence="5 6">
    <name type="scientific">Corynebacterium gallinarum</name>
    <dbReference type="NCBI Taxonomy" id="2762214"/>
    <lineage>
        <taxon>Bacteria</taxon>
        <taxon>Bacillati</taxon>
        <taxon>Actinomycetota</taxon>
        <taxon>Actinomycetes</taxon>
        <taxon>Mycobacteriales</taxon>
        <taxon>Corynebacteriaceae</taxon>
        <taxon>Corynebacterium</taxon>
    </lineage>
</organism>
<evidence type="ECO:0000313" key="6">
    <source>
        <dbReference type="Proteomes" id="UP000650224"/>
    </source>
</evidence>
<feature type="active site" description="Nucleophile" evidence="2 3">
    <location>
        <position position="143"/>
    </location>
</feature>
<dbReference type="HAMAP" id="MF_00296">
    <property type="entry name" value="MetX_acyltransf"/>
    <property type="match status" value="1"/>
</dbReference>
<comment type="catalytic activity">
    <reaction evidence="2">
        <text>L-homoserine + acetyl-CoA = O-acetyl-L-homoserine + CoA</text>
        <dbReference type="Rhea" id="RHEA:13701"/>
        <dbReference type="ChEBI" id="CHEBI:57287"/>
        <dbReference type="ChEBI" id="CHEBI:57288"/>
        <dbReference type="ChEBI" id="CHEBI:57476"/>
        <dbReference type="ChEBI" id="CHEBI:57716"/>
        <dbReference type="EC" id="2.3.1.31"/>
    </reaction>
</comment>
<comment type="caution">
    <text evidence="2">Lacks conserved residue(s) required for the propagation of feature annotation.</text>
</comment>
<dbReference type="EMBL" id="JACSPR010000002">
    <property type="protein sequence ID" value="MBD8029361.1"/>
    <property type="molecule type" value="Genomic_DNA"/>
</dbReference>
<evidence type="ECO:0000313" key="5">
    <source>
        <dbReference type="EMBL" id="MBD8029361.1"/>
    </source>
</evidence>
<dbReference type="Gene3D" id="3.40.50.1820">
    <property type="entry name" value="alpha/beta hydrolase"/>
    <property type="match status" value="1"/>
</dbReference>
<evidence type="ECO:0000256" key="2">
    <source>
        <dbReference type="HAMAP-Rule" id="MF_00296"/>
    </source>
</evidence>
<keyword evidence="2 5" id="KW-0012">Acyltransferase</keyword>
<dbReference type="GO" id="GO:0005737">
    <property type="term" value="C:cytoplasm"/>
    <property type="evidence" value="ECO:0007669"/>
    <property type="project" value="UniProtKB-SubCell"/>
</dbReference>
<comment type="function">
    <text evidence="2">Transfers an acetyl group from acetyl-CoA to L-homoserine, forming acetyl-L-homoserine.</text>
</comment>
<sequence>MPQLAPEGQLTTQQIGDIRTEAGAVIPDVTIAYHRWGEYEETSDGSTNVVLIEHALTGDSNAADWWCDLVGPGKAIDTDLYCVICTNVIGGCNGSTGPSSQHPDGGFWGSRFPATDIRDQVKAEKQFLDTIGITRVKAVLGGSMGGARTLEWAAMFPEVVDAAAVLAVSARASAWQIGIQSAQIMAIENDHHWHEGNYYESGCNPSKGLGAARRIAHLTYRGELEIDERFGTQAQKGEDPLGPYRSPDQRFAVESYLDHQADKLVKRFDAGSYVTLTDALNRHDIGRGRGGLNKALESITIPVMVAGVDTDILYPYHQQEHLSRNLGNLLAMAKIVSPVGHDAFLTESRQMDRILRNFFSLISPEQENPSTYIEFFI</sequence>
<dbReference type="Proteomes" id="UP000650224">
    <property type="component" value="Unassembled WGS sequence"/>
</dbReference>
<comment type="similarity">
    <text evidence="2">Belongs to the AB hydrolase superfamily. MetX family.</text>
</comment>
<comment type="subcellular location">
    <subcellularLocation>
        <location evidence="2">Cytoplasm</location>
    </subcellularLocation>
</comment>
<dbReference type="UniPathway" id="UPA00051">
    <property type="reaction ID" value="UER00074"/>
</dbReference>
<reference evidence="5 6" key="1">
    <citation type="submission" date="2020-08" db="EMBL/GenBank/DDBJ databases">
        <title>A Genomic Blueprint of the Chicken Gut Microbiome.</title>
        <authorList>
            <person name="Gilroy R."/>
            <person name="Ravi A."/>
            <person name="Getino M."/>
            <person name="Pursley I."/>
            <person name="Horton D.L."/>
            <person name="Alikhan N.-F."/>
            <person name="Baker D."/>
            <person name="Gharbi K."/>
            <person name="Hall N."/>
            <person name="Watson M."/>
            <person name="Adriaenssens E.M."/>
            <person name="Foster-Nyarko E."/>
            <person name="Jarju S."/>
            <person name="Secka A."/>
            <person name="Antonio M."/>
            <person name="Oren A."/>
            <person name="Chaudhuri R."/>
            <person name="La Ragione R.M."/>
            <person name="Hildebrand F."/>
            <person name="Pallen M.J."/>
        </authorList>
    </citation>
    <scope>NUCLEOTIDE SEQUENCE [LARGE SCALE GENOMIC DNA]</scope>
    <source>
        <strain evidence="5 6">Sa1YVA5</strain>
    </source>
</reference>
<dbReference type="Pfam" id="PF00561">
    <property type="entry name" value="Abhydrolase_1"/>
    <property type="match status" value="1"/>
</dbReference>
<name>A0A8I0HMN1_9CORY</name>
<comment type="subunit">
    <text evidence="2">Homodimer.</text>
</comment>
<dbReference type="AlphaFoldDB" id="A0A8I0HMN1"/>
<feature type="binding site" evidence="2">
    <location>
        <position position="213"/>
    </location>
    <ligand>
        <name>substrate</name>
    </ligand>
</feature>
<accession>A0A8I0HMN1</accession>
<evidence type="ECO:0000259" key="4">
    <source>
        <dbReference type="Pfam" id="PF00561"/>
    </source>
</evidence>
<feature type="domain" description="AB hydrolase-1" evidence="4">
    <location>
        <begin position="48"/>
        <end position="347"/>
    </location>
</feature>
<dbReference type="SUPFAM" id="SSF53474">
    <property type="entry name" value="alpha/beta-Hydrolases"/>
    <property type="match status" value="1"/>
</dbReference>
<proteinExistence type="inferred from homology"/>
<dbReference type="InterPro" id="IPR000073">
    <property type="entry name" value="AB_hydrolase_1"/>
</dbReference>
<feature type="active site" evidence="2 3">
    <location>
        <position position="311"/>
    </location>
</feature>
<evidence type="ECO:0000256" key="3">
    <source>
        <dbReference type="PIRSR" id="PIRSR000443-1"/>
    </source>
</evidence>
<dbReference type="GO" id="GO:0009092">
    <property type="term" value="P:homoserine metabolic process"/>
    <property type="evidence" value="ECO:0007669"/>
    <property type="project" value="TreeGrafter"/>
</dbReference>
<keyword evidence="2" id="KW-0486">Methionine biosynthesis</keyword>
<evidence type="ECO:0000256" key="1">
    <source>
        <dbReference type="ARBA" id="ARBA00022679"/>
    </source>
</evidence>
<dbReference type="PANTHER" id="PTHR32268:SF11">
    <property type="entry name" value="HOMOSERINE O-ACETYLTRANSFERASE"/>
    <property type="match status" value="1"/>
</dbReference>
<dbReference type="EC" id="2.3.1.31" evidence="2"/>
<dbReference type="PIRSF" id="PIRSF000443">
    <property type="entry name" value="Homoser_Ac_trans"/>
    <property type="match status" value="1"/>
</dbReference>
<dbReference type="GO" id="GO:0004414">
    <property type="term" value="F:homoserine O-acetyltransferase activity"/>
    <property type="evidence" value="ECO:0007669"/>
    <property type="project" value="UniProtKB-UniRule"/>
</dbReference>
<comment type="caution">
    <text evidence="5">The sequence shown here is derived from an EMBL/GenBank/DDBJ whole genome shotgun (WGS) entry which is preliminary data.</text>
</comment>
<gene>
    <name evidence="2" type="primary">metXA</name>
    <name evidence="5" type="ORF">H9627_03290</name>
</gene>
<comment type="pathway">
    <text evidence="2">Amino-acid biosynthesis; L-methionine biosynthesis via de novo pathway; O-acetyl-L-homoserine from L-homoserine: step 1/1.</text>
</comment>
<protein>
    <recommendedName>
        <fullName evidence="2">Homoserine O-acetyltransferase</fullName>
        <shortName evidence="2">HAT</shortName>
        <ecNumber evidence="2">2.3.1.31</ecNumber>
    </recommendedName>
    <alternativeName>
        <fullName evidence="2">Homoserine transacetylase</fullName>
        <shortName evidence="2">HTA</shortName>
    </alternativeName>
</protein>